<dbReference type="Proteomes" id="UP001652627">
    <property type="component" value="Chromosome Z"/>
</dbReference>
<dbReference type="PANTHER" id="PTHR25466:SF3">
    <property type="entry name" value="PROGRAMMED CELL DEATH 1 LIGAND 1"/>
    <property type="match status" value="1"/>
</dbReference>
<evidence type="ECO:0000256" key="11">
    <source>
        <dbReference type="SAM" id="Phobius"/>
    </source>
</evidence>
<evidence type="ECO:0000256" key="8">
    <source>
        <dbReference type="ARBA" id="ARBA00023170"/>
    </source>
</evidence>
<dbReference type="PANTHER" id="PTHR25466">
    <property type="entry name" value="T-LYMPHOCYTE ACTIVATION ANTIGEN"/>
    <property type="match status" value="1"/>
</dbReference>
<evidence type="ECO:0000256" key="7">
    <source>
        <dbReference type="ARBA" id="ARBA00023157"/>
    </source>
</evidence>
<dbReference type="RefSeq" id="XP_067172217.1">
    <property type="nucleotide sequence ID" value="XM_067316116.1"/>
</dbReference>
<keyword evidence="8" id="KW-0675">Receptor</keyword>
<dbReference type="SUPFAM" id="SSF48726">
    <property type="entry name" value="Immunoglobulin"/>
    <property type="match status" value="2"/>
</dbReference>
<reference evidence="14 15" key="1">
    <citation type="submission" date="2025-05" db="UniProtKB">
        <authorList>
            <consortium name="RefSeq"/>
        </authorList>
    </citation>
    <scope>IDENTIFICATION</scope>
    <source>
        <tissue evidence="14 15">Blood</tissue>
    </source>
</reference>
<comment type="subcellular location">
    <subcellularLocation>
        <location evidence="1">Cell membrane</location>
        <topology evidence="1">Single-pass type I membrane protein</topology>
    </subcellularLocation>
</comment>
<protein>
    <submittedName>
        <fullName evidence="14 15">Programmed cell death 1 ligand 1 isoform X1</fullName>
    </submittedName>
</protein>
<evidence type="ECO:0000259" key="12">
    <source>
        <dbReference type="PROSITE" id="PS50835"/>
    </source>
</evidence>
<dbReference type="InterPro" id="IPR003599">
    <property type="entry name" value="Ig_sub"/>
</dbReference>
<feature type="domain" description="Ig-like" evidence="12">
    <location>
        <begin position="163"/>
        <end position="249"/>
    </location>
</feature>
<keyword evidence="5 11" id="KW-1133">Transmembrane helix</keyword>
<evidence type="ECO:0000256" key="2">
    <source>
        <dbReference type="ARBA" id="ARBA00022475"/>
    </source>
</evidence>
<keyword evidence="3 11" id="KW-0812">Transmembrane</keyword>
<gene>
    <name evidence="14 15 16" type="primary">CD274</name>
</gene>
<evidence type="ECO:0000256" key="4">
    <source>
        <dbReference type="ARBA" id="ARBA00022729"/>
    </source>
</evidence>
<dbReference type="Pfam" id="PF22705">
    <property type="entry name" value="C2-set_3"/>
    <property type="match status" value="1"/>
</dbReference>
<keyword evidence="2" id="KW-1003">Cell membrane</keyword>
<keyword evidence="13" id="KW-1185">Reference proteome</keyword>
<feature type="transmembrane region" description="Helical" evidence="11">
    <location>
        <begin position="269"/>
        <end position="290"/>
    </location>
</feature>
<dbReference type="Gene3D" id="2.60.40.10">
    <property type="entry name" value="Immunoglobulins"/>
    <property type="match status" value="2"/>
</dbReference>
<dbReference type="PROSITE" id="PS50835">
    <property type="entry name" value="IG_LIKE"/>
    <property type="match status" value="2"/>
</dbReference>
<evidence type="ECO:0000256" key="9">
    <source>
        <dbReference type="ARBA" id="ARBA00023180"/>
    </source>
</evidence>
<dbReference type="InterPro" id="IPR013106">
    <property type="entry name" value="Ig_V-set"/>
</dbReference>
<dbReference type="GeneID" id="106496776"/>
<dbReference type="InterPro" id="IPR007110">
    <property type="entry name" value="Ig-like_dom"/>
</dbReference>
<accession>A0ABM4G4T6</accession>
<sequence length="321" mass="37355">MFKVICCAVDQVIPLPSAYSCSIFTMEKPLLLYIFVFHWHFLNALFTVEAPQSLYTVEYGSNVTMECTFPVNGQLKFRDLSVSWEKKDEFRKEVYVLLKGEEDFSSQHSDFKGRIKLLKDKLNFGQSLLQITDVKLRDAGFYRCLIDYRGADYKMINLKVKAPYRTINQGVVSTGDKEWKLTCQSEGYPKAEVIWQNEKYQDLTDKANTSYETGDDQLYRVTSTLTIKSRADEFFHCIFWNEELQENTSAILYVADSAEDILWTKNRRFVGAILIVTALFGSVLLFTLCIRKELSKNEDKHNCRDVSFEEEDLKYKQVEKT</sequence>
<keyword evidence="10" id="KW-0393">Immunoglobulin domain</keyword>
<organism evidence="13 15">
    <name type="scientific">Apteryx mantelli</name>
    <name type="common">North Island brown kiwi</name>
    <dbReference type="NCBI Taxonomy" id="2696672"/>
    <lineage>
        <taxon>Eukaryota</taxon>
        <taxon>Metazoa</taxon>
        <taxon>Chordata</taxon>
        <taxon>Craniata</taxon>
        <taxon>Vertebrata</taxon>
        <taxon>Euteleostomi</taxon>
        <taxon>Archelosauria</taxon>
        <taxon>Archosauria</taxon>
        <taxon>Dinosauria</taxon>
        <taxon>Saurischia</taxon>
        <taxon>Theropoda</taxon>
        <taxon>Coelurosauria</taxon>
        <taxon>Aves</taxon>
        <taxon>Palaeognathae</taxon>
        <taxon>Apterygiformes</taxon>
        <taxon>Apterygidae</taxon>
        <taxon>Apteryx</taxon>
    </lineage>
</organism>
<evidence type="ECO:0000313" key="15">
    <source>
        <dbReference type="RefSeq" id="XP_067172217.1"/>
    </source>
</evidence>
<dbReference type="InterPro" id="IPR013783">
    <property type="entry name" value="Ig-like_fold"/>
</dbReference>
<evidence type="ECO:0000313" key="14">
    <source>
        <dbReference type="RefSeq" id="XP_067172215.1"/>
    </source>
</evidence>
<dbReference type="RefSeq" id="XP_067172215.1">
    <property type="nucleotide sequence ID" value="XM_067316114.1"/>
</dbReference>
<keyword evidence="6 11" id="KW-0472">Membrane</keyword>
<dbReference type="InterPro" id="IPR036179">
    <property type="entry name" value="Ig-like_dom_sf"/>
</dbReference>
<evidence type="ECO:0000256" key="10">
    <source>
        <dbReference type="ARBA" id="ARBA00023319"/>
    </source>
</evidence>
<evidence type="ECO:0000256" key="5">
    <source>
        <dbReference type="ARBA" id="ARBA00022989"/>
    </source>
</evidence>
<evidence type="ECO:0000313" key="13">
    <source>
        <dbReference type="Proteomes" id="UP001652627"/>
    </source>
</evidence>
<name>A0ABM4G4T6_9AVES</name>
<keyword evidence="7" id="KW-1015">Disulfide bond</keyword>
<dbReference type="RefSeq" id="XP_067172218.1">
    <property type="nucleotide sequence ID" value="XM_067316117.1"/>
</dbReference>
<dbReference type="InterPro" id="IPR051713">
    <property type="entry name" value="T-cell_Activation_Regulation"/>
</dbReference>
<dbReference type="InterPro" id="IPR053896">
    <property type="entry name" value="BTN3A2-like_Ig-C"/>
</dbReference>
<evidence type="ECO:0000256" key="3">
    <source>
        <dbReference type="ARBA" id="ARBA00022692"/>
    </source>
</evidence>
<proteinExistence type="predicted"/>
<dbReference type="PROSITE" id="PS51257">
    <property type="entry name" value="PROKAR_LIPOPROTEIN"/>
    <property type="match status" value="1"/>
</dbReference>
<evidence type="ECO:0000313" key="16">
    <source>
        <dbReference type="RefSeq" id="XP_067172218.1"/>
    </source>
</evidence>
<evidence type="ECO:0000256" key="1">
    <source>
        <dbReference type="ARBA" id="ARBA00004251"/>
    </source>
</evidence>
<dbReference type="SMART" id="SM00409">
    <property type="entry name" value="IG"/>
    <property type="match status" value="1"/>
</dbReference>
<keyword evidence="9" id="KW-0325">Glycoprotein</keyword>
<evidence type="ECO:0000256" key="6">
    <source>
        <dbReference type="ARBA" id="ARBA00023136"/>
    </source>
</evidence>
<dbReference type="Pfam" id="PF07686">
    <property type="entry name" value="V-set"/>
    <property type="match status" value="1"/>
</dbReference>
<feature type="domain" description="Ig-like" evidence="12">
    <location>
        <begin position="29"/>
        <end position="157"/>
    </location>
</feature>
<keyword evidence="4" id="KW-0732">Signal</keyword>